<evidence type="ECO:0000256" key="1">
    <source>
        <dbReference type="SAM" id="MobiDB-lite"/>
    </source>
</evidence>
<evidence type="ECO:0000313" key="2">
    <source>
        <dbReference type="EMBL" id="SPD04334.1"/>
    </source>
</evidence>
<feature type="compositionally biased region" description="Basic residues" evidence="1">
    <location>
        <begin position="83"/>
        <end position="94"/>
    </location>
</feature>
<feature type="region of interest" description="Disordered" evidence="1">
    <location>
        <begin position="68"/>
        <end position="122"/>
    </location>
</feature>
<dbReference type="EMBL" id="OIVN01002524">
    <property type="protein sequence ID" value="SPD04334.1"/>
    <property type="molecule type" value="Genomic_DNA"/>
</dbReference>
<organism evidence="2">
    <name type="scientific">Fagus sylvatica</name>
    <name type="common">Beechnut</name>
    <dbReference type="NCBI Taxonomy" id="28930"/>
    <lineage>
        <taxon>Eukaryota</taxon>
        <taxon>Viridiplantae</taxon>
        <taxon>Streptophyta</taxon>
        <taxon>Embryophyta</taxon>
        <taxon>Tracheophyta</taxon>
        <taxon>Spermatophyta</taxon>
        <taxon>Magnoliopsida</taxon>
        <taxon>eudicotyledons</taxon>
        <taxon>Gunneridae</taxon>
        <taxon>Pentapetalae</taxon>
        <taxon>rosids</taxon>
        <taxon>fabids</taxon>
        <taxon>Fagales</taxon>
        <taxon>Fagaceae</taxon>
        <taxon>Fagus</taxon>
    </lineage>
</organism>
<sequence length="189" mass="21180">MRQDARSCTEYLQTAKTCADQLAAVGKPVDEEDLISFIISGLNPSFNVFITTFNLTTRETPLPYADFENRIPRFNGPRFNGPPKHHSMPKHHGPPKSSSLPSHHRPSHRIPQHKTPPAPFNSTRPPCQICGKSNHQALDCYHRMDYSFQGRHPPSQLAAMVAHTNSQFSEEEPWYADSGANQHIALSTA</sequence>
<evidence type="ECO:0000313" key="3">
    <source>
        <dbReference type="EMBL" id="SPD14805.1"/>
    </source>
</evidence>
<protein>
    <submittedName>
        <fullName evidence="2">Uncharacterized protein</fullName>
    </submittedName>
</protein>
<proteinExistence type="predicted"/>
<dbReference type="PANTHER" id="PTHR47481">
    <property type="match status" value="1"/>
</dbReference>
<feature type="compositionally biased region" description="Basic residues" evidence="1">
    <location>
        <begin position="102"/>
        <end position="112"/>
    </location>
</feature>
<dbReference type="PANTHER" id="PTHR47481:SF31">
    <property type="entry name" value="OS01G0873500 PROTEIN"/>
    <property type="match status" value="1"/>
</dbReference>
<name>A0A2N9GYF6_FAGSY</name>
<dbReference type="EMBL" id="OIVN01003995">
    <property type="protein sequence ID" value="SPD14805.1"/>
    <property type="molecule type" value="Genomic_DNA"/>
</dbReference>
<reference evidence="2" key="1">
    <citation type="submission" date="2018-02" db="EMBL/GenBank/DDBJ databases">
        <authorList>
            <person name="Cohen D.B."/>
            <person name="Kent A.D."/>
        </authorList>
    </citation>
    <scope>NUCLEOTIDE SEQUENCE</scope>
</reference>
<gene>
    <name evidence="2" type="ORF">FSB_LOCUS32216</name>
    <name evidence="3" type="ORF">FSB_LOCUS42687</name>
</gene>
<accession>A0A2N9GYF6</accession>
<dbReference type="AlphaFoldDB" id="A0A2N9GYF6"/>